<dbReference type="PANTHER" id="PTHR36070">
    <property type="entry name" value="OSJNBA0019G23.7 PROTEIN"/>
    <property type="match status" value="1"/>
</dbReference>
<feature type="region of interest" description="Disordered" evidence="1">
    <location>
        <begin position="259"/>
        <end position="284"/>
    </location>
</feature>
<dbReference type="Gramene" id="OPUNC04G02230.1">
    <property type="protein sequence ID" value="OPUNC04G02230.1"/>
    <property type="gene ID" value="OPUNC04G02230"/>
</dbReference>
<keyword evidence="4" id="KW-1185">Reference proteome</keyword>
<dbReference type="AlphaFoldDB" id="A0A0E0KMN7"/>
<evidence type="ECO:0000313" key="3">
    <source>
        <dbReference type="EnsemblPlants" id="OPUNC04G02230.1"/>
    </source>
</evidence>
<dbReference type="PANTHER" id="PTHR36070:SF1">
    <property type="entry name" value="OS04G0165500 PROTEIN"/>
    <property type="match status" value="1"/>
</dbReference>
<feature type="region of interest" description="Disordered" evidence="1">
    <location>
        <begin position="78"/>
        <end position="98"/>
    </location>
</feature>
<reference evidence="3" key="1">
    <citation type="submission" date="2015-04" db="UniProtKB">
        <authorList>
            <consortium name="EnsemblPlants"/>
        </authorList>
    </citation>
    <scope>IDENTIFICATION</scope>
</reference>
<accession>A0A0E0KMN7</accession>
<sequence length="284" mass="31060">MRRYRGLRKERDKEHMSKARNVLVATGLLVFAGAGLAFPFYFVKSKNKPIIDSSKPLPPQATFRGPYVNTGSRDIGPDYTDYPKNIGGRRHRLPPPRTVGGVLPPPQTTLAFSLHLTSLTASSCVELHTDDGVVASVITADNISPPPLIPLHGWHGGDGEEGGRCVMEKAQIWSPLLFDPDPTTSPHREESRATVATMPTDAVRTEERAIASPHRRAPVPSYQPPSSLPQLLDASSSSPPVQQFPGVLHLAADDHLDTQCSEGDLCEGREKGERMKEERGRRRG</sequence>
<name>A0A0E0KMN7_ORYPU</name>
<evidence type="ECO:0000313" key="4">
    <source>
        <dbReference type="Proteomes" id="UP000026962"/>
    </source>
</evidence>
<dbReference type="EnsemblPlants" id="OPUNC04G02230.1">
    <property type="protein sequence ID" value="OPUNC04G02230.1"/>
    <property type="gene ID" value="OPUNC04G02230"/>
</dbReference>
<evidence type="ECO:0000256" key="1">
    <source>
        <dbReference type="SAM" id="MobiDB-lite"/>
    </source>
</evidence>
<keyword evidence="2" id="KW-0472">Membrane</keyword>
<feature type="compositionally biased region" description="Low complexity" evidence="1">
    <location>
        <begin position="228"/>
        <end position="240"/>
    </location>
</feature>
<dbReference type="STRING" id="4537.A0A0E0KMN7"/>
<organism evidence="3">
    <name type="scientific">Oryza punctata</name>
    <name type="common">Red rice</name>
    <dbReference type="NCBI Taxonomy" id="4537"/>
    <lineage>
        <taxon>Eukaryota</taxon>
        <taxon>Viridiplantae</taxon>
        <taxon>Streptophyta</taxon>
        <taxon>Embryophyta</taxon>
        <taxon>Tracheophyta</taxon>
        <taxon>Spermatophyta</taxon>
        <taxon>Magnoliopsida</taxon>
        <taxon>Liliopsida</taxon>
        <taxon>Poales</taxon>
        <taxon>Poaceae</taxon>
        <taxon>BOP clade</taxon>
        <taxon>Oryzoideae</taxon>
        <taxon>Oryzeae</taxon>
        <taxon>Oryzinae</taxon>
        <taxon>Oryza</taxon>
    </lineage>
</organism>
<protein>
    <submittedName>
        <fullName evidence="3">Uncharacterized protein</fullName>
    </submittedName>
</protein>
<evidence type="ECO:0000256" key="2">
    <source>
        <dbReference type="SAM" id="Phobius"/>
    </source>
</evidence>
<dbReference type="Proteomes" id="UP000026962">
    <property type="component" value="Chromosome 4"/>
</dbReference>
<dbReference type="eggNOG" id="ENOG502S897">
    <property type="taxonomic scope" value="Eukaryota"/>
</dbReference>
<reference evidence="3" key="2">
    <citation type="submission" date="2018-05" db="EMBL/GenBank/DDBJ databases">
        <title>OpunRS2 (Oryza punctata Reference Sequence Version 2).</title>
        <authorList>
            <person name="Zhang J."/>
            <person name="Kudrna D."/>
            <person name="Lee S."/>
            <person name="Talag J."/>
            <person name="Welchert J."/>
            <person name="Wing R.A."/>
        </authorList>
    </citation>
    <scope>NUCLEOTIDE SEQUENCE [LARGE SCALE GENOMIC DNA]</scope>
</reference>
<proteinExistence type="predicted"/>
<feature type="transmembrane region" description="Helical" evidence="2">
    <location>
        <begin position="21"/>
        <end position="42"/>
    </location>
</feature>
<keyword evidence="2" id="KW-1133">Transmembrane helix</keyword>
<keyword evidence="2" id="KW-0812">Transmembrane</keyword>
<feature type="region of interest" description="Disordered" evidence="1">
    <location>
        <begin position="202"/>
        <end position="244"/>
    </location>
</feature>
<feature type="compositionally biased region" description="Basic and acidic residues" evidence="1">
    <location>
        <begin position="266"/>
        <end position="284"/>
    </location>
</feature>
<dbReference type="HOGENOM" id="CLU_981352_0_0_1"/>